<dbReference type="eggNOG" id="ENOG502Z8H4">
    <property type="taxonomic scope" value="Bacteria"/>
</dbReference>
<dbReference type="OrthoDB" id="7057365at2"/>
<dbReference type="PATRIC" id="fig|1121022.4.peg.4214"/>
<reference evidence="1 2" key="1">
    <citation type="journal article" date="2014" name="Nature">
        <title>Sequential evolution of bacterial morphology by co-option of a developmental regulator.</title>
        <authorList>
            <person name="Jiang C."/>
            <person name="Brown P.J."/>
            <person name="Ducret A."/>
            <person name="Brun Y.V."/>
        </authorList>
    </citation>
    <scope>NUCLEOTIDE SEQUENCE [LARGE SCALE GENOMIC DNA]</scope>
    <source>
        <strain evidence="1 2">DSM 16100</strain>
    </source>
</reference>
<dbReference type="RefSeq" id="WP_018083765.1">
    <property type="nucleotide sequence ID" value="NZ_AQWM01000043.1"/>
</dbReference>
<dbReference type="AlphaFoldDB" id="V4P7B3"/>
<proteinExistence type="predicted"/>
<evidence type="ECO:0000313" key="2">
    <source>
        <dbReference type="Proteomes" id="UP000017837"/>
    </source>
</evidence>
<comment type="caution">
    <text evidence="1">The sequence shown here is derived from an EMBL/GenBank/DDBJ whole genome shotgun (WGS) entry which is preliminary data.</text>
</comment>
<gene>
    <name evidence="1" type="ORF">ABENE_20565</name>
</gene>
<dbReference type="EMBL" id="AWGB01000072">
    <property type="protein sequence ID" value="ESQ83004.1"/>
    <property type="molecule type" value="Genomic_DNA"/>
</dbReference>
<sequence>MGLHIHSLSELSDKVERDYYIYLLDYGWDEPLSRVLMQNFQMMADLSSRHNAVTIAGTELGHFSNEVFSYHSINGVSGDDVLPAILITNEHPAKFKANADHASDPRDRNKRHRDDMKLVLLPLKKFCKTETDVVNLIQLIFKDIKAEQELGNFKVAREIKAAPFDTAYDALILEPNVMGIGIDIKKILTFLKPNITNS</sequence>
<accession>V4P7B3</accession>
<keyword evidence="2" id="KW-1185">Reference proteome</keyword>
<dbReference type="Proteomes" id="UP000017837">
    <property type="component" value="Unassembled WGS sequence"/>
</dbReference>
<protein>
    <submittedName>
        <fullName evidence="1">Uncharacterized protein</fullName>
    </submittedName>
</protein>
<evidence type="ECO:0000313" key="1">
    <source>
        <dbReference type="EMBL" id="ESQ83004.1"/>
    </source>
</evidence>
<name>V4P7B3_9CAUL</name>
<organism evidence="1 2">
    <name type="scientific">Asticcacaulis benevestitus DSM 16100 = ATCC BAA-896</name>
    <dbReference type="NCBI Taxonomy" id="1121022"/>
    <lineage>
        <taxon>Bacteria</taxon>
        <taxon>Pseudomonadati</taxon>
        <taxon>Pseudomonadota</taxon>
        <taxon>Alphaproteobacteria</taxon>
        <taxon>Caulobacterales</taxon>
        <taxon>Caulobacteraceae</taxon>
        <taxon>Asticcacaulis</taxon>
    </lineage>
</organism>